<accession>A0A5B7DPC4</accession>
<evidence type="ECO:0000313" key="1">
    <source>
        <dbReference type="EMBL" id="MPC22947.1"/>
    </source>
</evidence>
<name>A0A5B7DPC4_PORTR</name>
<gene>
    <name evidence="1" type="ORF">E2C01_015976</name>
</gene>
<evidence type="ECO:0000313" key="2">
    <source>
        <dbReference type="Proteomes" id="UP000324222"/>
    </source>
</evidence>
<dbReference type="EMBL" id="VSRR010001146">
    <property type="protein sequence ID" value="MPC22947.1"/>
    <property type="molecule type" value="Genomic_DNA"/>
</dbReference>
<proteinExistence type="predicted"/>
<comment type="caution">
    <text evidence="1">The sequence shown here is derived from an EMBL/GenBank/DDBJ whole genome shotgun (WGS) entry which is preliminary data.</text>
</comment>
<dbReference type="AlphaFoldDB" id="A0A5B7DPC4"/>
<reference evidence="1 2" key="1">
    <citation type="submission" date="2019-05" db="EMBL/GenBank/DDBJ databases">
        <title>Another draft genome of Portunus trituberculatus and its Hox gene families provides insights of decapod evolution.</title>
        <authorList>
            <person name="Jeong J.-H."/>
            <person name="Song I."/>
            <person name="Kim S."/>
            <person name="Choi T."/>
            <person name="Kim D."/>
            <person name="Ryu S."/>
            <person name="Kim W."/>
        </authorList>
    </citation>
    <scope>NUCLEOTIDE SEQUENCE [LARGE SCALE GENOMIC DNA]</scope>
    <source>
        <tissue evidence="1">Muscle</tissue>
    </source>
</reference>
<sequence>MLDWQRNTLAKRARNHKTHFLHILGNSCKCSFSSNLPLSPVYDWVASAPTRVELAYSDPSECPLMRGPAHATPSSLARTLRTAFFPTLPVMHNVFSP</sequence>
<organism evidence="1 2">
    <name type="scientific">Portunus trituberculatus</name>
    <name type="common">Swimming crab</name>
    <name type="synonym">Neptunus trituberculatus</name>
    <dbReference type="NCBI Taxonomy" id="210409"/>
    <lineage>
        <taxon>Eukaryota</taxon>
        <taxon>Metazoa</taxon>
        <taxon>Ecdysozoa</taxon>
        <taxon>Arthropoda</taxon>
        <taxon>Crustacea</taxon>
        <taxon>Multicrustacea</taxon>
        <taxon>Malacostraca</taxon>
        <taxon>Eumalacostraca</taxon>
        <taxon>Eucarida</taxon>
        <taxon>Decapoda</taxon>
        <taxon>Pleocyemata</taxon>
        <taxon>Brachyura</taxon>
        <taxon>Eubrachyura</taxon>
        <taxon>Portunoidea</taxon>
        <taxon>Portunidae</taxon>
        <taxon>Portuninae</taxon>
        <taxon>Portunus</taxon>
    </lineage>
</organism>
<protein>
    <submittedName>
        <fullName evidence="1">Uncharacterized protein</fullName>
    </submittedName>
</protein>
<dbReference type="Proteomes" id="UP000324222">
    <property type="component" value="Unassembled WGS sequence"/>
</dbReference>
<keyword evidence="2" id="KW-1185">Reference proteome</keyword>